<evidence type="ECO:0000313" key="3">
    <source>
        <dbReference type="Proteomes" id="UP000239181"/>
    </source>
</evidence>
<name>A0A2S9IG84_9GAMM</name>
<dbReference type="EMBL" id="PDET01000002">
    <property type="protein sequence ID" value="PRD16812.1"/>
    <property type="molecule type" value="Genomic_DNA"/>
</dbReference>
<reference evidence="2 3" key="1">
    <citation type="submission" date="2017-10" db="EMBL/GenBank/DDBJ databases">
        <title>Draft genome of two endophytic bacteria isolated from 'guarana' Paullinia cupana (Mart.) Ducke.</title>
        <authorList>
            <person name="Siqueira K.A."/>
            <person name="Liotti R.G."/>
            <person name="Mendes T.A."/>
            <person name="Soares M.A."/>
        </authorList>
    </citation>
    <scope>NUCLEOTIDE SEQUENCE [LARGE SCALE GENOMIC DNA]</scope>
    <source>
        <strain evidence="2 3">342</strain>
    </source>
</reference>
<gene>
    <name evidence="2" type="ORF">CQW29_03870</name>
</gene>
<evidence type="ECO:0000256" key="1">
    <source>
        <dbReference type="SAM" id="MobiDB-lite"/>
    </source>
</evidence>
<comment type="caution">
    <text evidence="2">The sequence shown here is derived from an EMBL/GenBank/DDBJ whole genome shotgun (WGS) entry which is preliminary data.</text>
</comment>
<sequence>MSETALHIILAVEPEFRVSSLLLLQGESSLLYFQATRKLKSRLAVTPIGQSTALNAERKPGFGRMDADESHGRARMARLWRSDGLTNEVREPRSGARTAERGHNQPALTNDSANNTAQIPGVHIFLLLNRYLGHNQPALTRAPCKHRI</sequence>
<protein>
    <submittedName>
        <fullName evidence="2">Uncharacterized protein</fullName>
    </submittedName>
</protein>
<proteinExistence type="predicted"/>
<feature type="compositionally biased region" description="Basic and acidic residues" evidence="1">
    <location>
        <begin position="88"/>
        <end position="103"/>
    </location>
</feature>
<dbReference type="AlphaFoldDB" id="A0A2S9IG84"/>
<dbReference type="Proteomes" id="UP000239181">
    <property type="component" value="Unassembled WGS sequence"/>
</dbReference>
<keyword evidence="3" id="KW-1185">Reference proteome</keyword>
<evidence type="ECO:0000313" key="2">
    <source>
        <dbReference type="EMBL" id="PRD16812.1"/>
    </source>
</evidence>
<feature type="region of interest" description="Disordered" evidence="1">
    <location>
        <begin position="85"/>
        <end position="114"/>
    </location>
</feature>
<accession>A0A2S9IG84</accession>
<organism evidence="2 3">
    <name type="scientific">Pantoea coffeiphila</name>
    <dbReference type="NCBI Taxonomy" id="1465635"/>
    <lineage>
        <taxon>Bacteria</taxon>
        <taxon>Pseudomonadati</taxon>
        <taxon>Pseudomonadota</taxon>
        <taxon>Gammaproteobacteria</taxon>
        <taxon>Enterobacterales</taxon>
        <taxon>Erwiniaceae</taxon>
        <taxon>Pantoea</taxon>
    </lineage>
</organism>